<sequence length="117" mass="12823">MLWRLSLVTLTALMSHSRPAIGEVLGRLLAVSLTPIPALSLINNNIQPNALVMWVFPSRLNILVFRGVVCGAPGISASFRLMTELRPTSSVMLSVVSRKFSVTFQTASADIRLCRTR</sequence>
<keyword evidence="3" id="KW-1185">Reference proteome</keyword>
<keyword evidence="1" id="KW-0732">Signal</keyword>
<feature type="signal peptide" evidence="1">
    <location>
        <begin position="1"/>
        <end position="22"/>
    </location>
</feature>
<name>A0AA39IVV3_9AGAR</name>
<dbReference type="EMBL" id="JAUEPT010000167">
    <property type="protein sequence ID" value="KAK0430134.1"/>
    <property type="molecule type" value="Genomic_DNA"/>
</dbReference>
<reference evidence="2" key="1">
    <citation type="submission" date="2023-06" db="EMBL/GenBank/DDBJ databases">
        <authorList>
            <consortium name="Lawrence Berkeley National Laboratory"/>
            <person name="Ahrendt S."/>
            <person name="Sahu N."/>
            <person name="Indic B."/>
            <person name="Wong-Bajracharya J."/>
            <person name="Merenyi Z."/>
            <person name="Ke H.-M."/>
            <person name="Monk M."/>
            <person name="Kocsube S."/>
            <person name="Drula E."/>
            <person name="Lipzen A."/>
            <person name="Balint B."/>
            <person name="Henrissat B."/>
            <person name="Andreopoulos B."/>
            <person name="Martin F.M."/>
            <person name="Harder C.B."/>
            <person name="Rigling D."/>
            <person name="Ford K.L."/>
            <person name="Foster G.D."/>
            <person name="Pangilinan J."/>
            <person name="Papanicolaou A."/>
            <person name="Barry K."/>
            <person name="LaButti K."/>
            <person name="Viragh M."/>
            <person name="Koriabine M."/>
            <person name="Yan M."/>
            <person name="Riley R."/>
            <person name="Champramary S."/>
            <person name="Plett K.L."/>
            <person name="Tsai I.J."/>
            <person name="Slot J."/>
            <person name="Sipos G."/>
            <person name="Plett J."/>
            <person name="Nagy L.G."/>
            <person name="Grigoriev I.V."/>
        </authorList>
    </citation>
    <scope>NUCLEOTIDE SEQUENCE</scope>
    <source>
        <strain evidence="2">FPL87.14</strain>
    </source>
</reference>
<organism evidence="2 3">
    <name type="scientific">Armillaria borealis</name>
    <dbReference type="NCBI Taxonomy" id="47425"/>
    <lineage>
        <taxon>Eukaryota</taxon>
        <taxon>Fungi</taxon>
        <taxon>Dikarya</taxon>
        <taxon>Basidiomycota</taxon>
        <taxon>Agaricomycotina</taxon>
        <taxon>Agaricomycetes</taxon>
        <taxon>Agaricomycetidae</taxon>
        <taxon>Agaricales</taxon>
        <taxon>Marasmiineae</taxon>
        <taxon>Physalacriaceae</taxon>
        <taxon>Armillaria</taxon>
    </lineage>
</organism>
<dbReference type="AlphaFoldDB" id="A0AA39IVV3"/>
<accession>A0AA39IVV3</accession>
<evidence type="ECO:0000313" key="2">
    <source>
        <dbReference type="EMBL" id="KAK0430134.1"/>
    </source>
</evidence>
<proteinExistence type="predicted"/>
<feature type="chain" id="PRO_5041320856" description="Secreted protein" evidence="1">
    <location>
        <begin position="23"/>
        <end position="117"/>
    </location>
</feature>
<evidence type="ECO:0000313" key="3">
    <source>
        <dbReference type="Proteomes" id="UP001175226"/>
    </source>
</evidence>
<dbReference type="Proteomes" id="UP001175226">
    <property type="component" value="Unassembled WGS sequence"/>
</dbReference>
<protein>
    <recommendedName>
        <fullName evidence="4">Secreted protein</fullName>
    </recommendedName>
</protein>
<comment type="caution">
    <text evidence="2">The sequence shown here is derived from an EMBL/GenBank/DDBJ whole genome shotgun (WGS) entry which is preliminary data.</text>
</comment>
<gene>
    <name evidence="2" type="ORF">EV421DRAFT_336191</name>
</gene>
<evidence type="ECO:0008006" key="4">
    <source>
        <dbReference type="Google" id="ProtNLM"/>
    </source>
</evidence>
<evidence type="ECO:0000256" key="1">
    <source>
        <dbReference type="SAM" id="SignalP"/>
    </source>
</evidence>